<evidence type="ECO:0000313" key="2">
    <source>
        <dbReference type="Proteomes" id="UP000254875"/>
    </source>
</evidence>
<dbReference type="AlphaFoldDB" id="A0A370MWS7"/>
<gene>
    <name evidence="1" type="ORF">DLM46_35875</name>
</gene>
<evidence type="ECO:0000313" key="1">
    <source>
        <dbReference type="EMBL" id="RDJ97850.1"/>
    </source>
</evidence>
<organism evidence="1 2">
    <name type="scientific">Paraburkholderia lacunae</name>
    <dbReference type="NCBI Taxonomy" id="2211104"/>
    <lineage>
        <taxon>Bacteria</taxon>
        <taxon>Pseudomonadati</taxon>
        <taxon>Pseudomonadota</taxon>
        <taxon>Betaproteobacteria</taxon>
        <taxon>Burkholderiales</taxon>
        <taxon>Burkholderiaceae</taxon>
        <taxon>Paraburkholderia</taxon>
    </lineage>
</organism>
<comment type="caution">
    <text evidence="1">The sequence shown here is derived from an EMBL/GenBank/DDBJ whole genome shotgun (WGS) entry which is preliminary data.</text>
</comment>
<name>A0A370MWS7_9BURK</name>
<protein>
    <submittedName>
        <fullName evidence="1">Uncharacterized protein</fullName>
    </submittedName>
</protein>
<proteinExistence type="predicted"/>
<reference evidence="2" key="1">
    <citation type="submission" date="2018-05" db="EMBL/GenBank/DDBJ databases">
        <authorList>
            <person name="Feng T."/>
        </authorList>
    </citation>
    <scope>NUCLEOTIDE SEQUENCE [LARGE SCALE GENOMIC DNA]</scope>
    <source>
        <strain evidence="2">S27</strain>
    </source>
</reference>
<dbReference type="Proteomes" id="UP000254875">
    <property type="component" value="Unassembled WGS sequence"/>
</dbReference>
<sequence length="81" mass="9114">MCRLRADTLARRHAFYGYGPGRQALSVRRSPFAVRRSPFAVRRSPFAVRRSPFARPFYAGVIAHTSGFSSSFSRPPGRGRI</sequence>
<accession>A0A370MWS7</accession>
<keyword evidence="2" id="KW-1185">Reference proteome</keyword>
<dbReference type="EMBL" id="QHKS01000044">
    <property type="protein sequence ID" value="RDJ97850.1"/>
    <property type="molecule type" value="Genomic_DNA"/>
</dbReference>